<gene>
    <name evidence="1" type="ORF">OCBIM_22024262mg</name>
</gene>
<protein>
    <submittedName>
        <fullName evidence="1">Uncharacterized protein</fullName>
    </submittedName>
</protein>
<reference evidence="1" key="1">
    <citation type="submission" date="2015-07" db="EMBL/GenBank/DDBJ databases">
        <title>MeaNS - Measles Nucleotide Surveillance Program.</title>
        <authorList>
            <person name="Tran T."/>
            <person name="Druce J."/>
        </authorList>
    </citation>
    <scope>NUCLEOTIDE SEQUENCE</scope>
    <source>
        <strain evidence="1">UCB-OBI-ISO-001</strain>
        <tissue evidence="1">Gonad</tissue>
    </source>
</reference>
<dbReference type="EMBL" id="KQ419558">
    <property type="protein sequence ID" value="KOF83170.1"/>
    <property type="molecule type" value="Genomic_DNA"/>
</dbReference>
<proteinExistence type="predicted"/>
<accession>A0A0L8H341</accession>
<evidence type="ECO:0000313" key="1">
    <source>
        <dbReference type="EMBL" id="KOF83170.1"/>
    </source>
</evidence>
<sequence length="49" mass="5452">MGQVQVFANYPVNILCSSIMPVEILCRRKQTAHGDNMIDGLILLLAYTT</sequence>
<dbReference type="AlphaFoldDB" id="A0A0L8H341"/>
<name>A0A0L8H341_OCTBM</name>
<organism evidence="1">
    <name type="scientific">Octopus bimaculoides</name>
    <name type="common">California two-spotted octopus</name>
    <dbReference type="NCBI Taxonomy" id="37653"/>
    <lineage>
        <taxon>Eukaryota</taxon>
        <taxon>Metazoa</taxon>
        <taxon>Spiralia</taxon>
        <taxon>Lophotrochozoa</taxon>
        <taxon>Mollusca</taxon>
        <taxon>Cephalopoda</taxon>
        <taxon>Coleoidea</taxon>
        <taxon>Octopodiformes</taxon>
        <taxon>Octopoda</taxon>
        <taxon>Incirrata</taxon>
        <taxon>Octopodidae</taxon>
        <taxon>Octopus</taxon>
    </lineage>
</organism>